<dbReference type="SUPFAM" id="SSF53756">
    <property type="entry name" value="UDP-Glycosyltransferase/glycogen phosphorylase"/>
    <property type="match status" value="2"/>
</dbReference>
<organism evidence="1 2">
    <name type="scientific">Caulobacter rhizosphaerae</name>
    <dbReference type="NCBI Taxonomy" id="2010972"/>
    <lineage>
        <taxon>Bacteria</taxon>
        <taxon>Pseudomonadati</taxon>
        <taxon>Pseudomonadota</taxon>
        <taxon>Alphaproteobacteria</taxon>
        <taxon>Caulobacterales</taxon>
        <taxon>Caulobacteraceae</taxon>
        <taxon>Caulobacter</taxon>
    </lineage>
</organism>
<reference evidence="1 2" key="1">
    <citation type="submission" date="2023-07" db="EMBL/GenBank/DDBJ databases">
        <title>Sorghum-associated microbial communities from plants grown in Nebraska, USA.</title>
        <authorList>
            <person name="Schachtman D."/>
        </authorList>
    </citation>
    <scope>NUCLEOTIDE SEQUENCE [LARGE SCALE GENOMIC DNA]</scope>
    <source>
        <strain evidence="1 2">DS2154</strain>
    </source>
</reference>
<keyword evidence="1" id="KW-0378">Hydrolase</keyword>
<dbReference type="NCBIfam" id="TIGR03590">
    <property type="entry name" value="PseG"/>
    <property type="match status" value="1"/>
</dbReference>
<keyword evidence="2" id="KW-1185">Reference proteome</keyword>
<proteinExistence type="predicted"/>
<dbReference type="EMBL" id="JAVDRL010000003">
    <property type="protein sequence ID" value="MDR6530171.1"/>
    <property type="molecule type" value="Genomic_DNA"/>
</dbReference>
<protein>
    <submittedName>
        <fullName evidence="1">UDP-2,4-diacetamido-2,4, 6-trideoxy-beta-L-altropyranose hydrolase</fullName>
    </submittedName>
</protein>
<comment type="caution">
    <text evidence="1">The sequence shown here is derived from an EMBL/GenBank/DDBJ whole genome shotgun (WGS) entry which is preliminary data.</text>
</comment>
<sequence>MRRPLSSPRILFVADAGPAVGGGHVMRSLTLARAVADEGAACAFVATPAVATVLDAFGADVAQVEAAAATPADLVTAAARAAQDVDAVVIDHYGLSAPDHRAIAGGRPVLVIDDLADRALAADLVLDSGPARTAADYDGLLPPHAELLLGPSHAPVRPAFAALRREALARRANAPPVRRILVSLGLTDVGGITGRVVDLILPRLRTGGAGKAVLDVVLGSGASSLPGLRALAARDPRLALHVDSQDMPRLTLEADLAVGAGGSSSWERCVLALPTLLLVLAANQGEASQALAEADAVLVLDVAEPGFEAAFATELCRLLADPALRDRLSSASAAVCDGRGAARVAAHFLDLIARRQAG</sequence>
<dbReference type="Proteomes" id="UP001262754">
    <property type="component" value="Unassembled WGS sequence"/>
</dbReference>
<dbReference type="RefSeq" id="WP_310029510.1">
    <property type="nucleotide sequence ID" value="NZ_JAVDRL010000003.1"/>
</dbReference>
<gene>
    <name evidence="1" type="ORF">J2800_000907</name>
</gene>
<dbReference type="Gene3D" id="3.40.50.2000">
    <property type="entry name" value="Glycogen Phosphorylase B"/>
    <property type="match status" value="1"/>
</dbReference>
<evidence type="ECO:0000313" key="1">
    <source>
        <dbReference type="EMBL" id="MDR6530171.1"/>
    </source>
</evidence>
<name>A0ABU1MW88_9CAUL</name>
<evidence type="ECO:0000313" key="2">
    <source>
        <dbReference type="Proteomes" id="UP001262754"/>
    </source>
</evidence>
<accession>A0ABU1MW88</accession>
<dbReference type="GO" id="GO:0016787">
    <property type="term" value="F:hydrolase activity"/>
    <property type="evidence" value="ECO:0007669"/>
    <property type="project" value="UniProtKB-KW"/>
</dbReference>
<dbReference type="Gene3D" id="3.40.50.11190">
    <property type="match status" value="1"/>
</dbReference>
<dbReference type="InterPro" id="IPR020023">
    <property type="entry name" value="PseG"/>
</dbReference>